<feature type="non-terminal residue" evidence="4">
    <location>
        <position position="179"/>
    </location>
</feature>
<name>A0AA38NX76_9AGAR</name>
<feature type="chain" id="PRO_5041263560" description="DUF6535 domain-containing protein" evidence="2">
    <location>
        <begin position="19"/>
        <end position="179"/>
    </location>
</feature>
<dbReference type="InterPro" id="IPR045338">
    <property type="entry name" value="DUF6535"/>
</dbReference>
<proteinExistence type="predicted"/>
<organism evidence="4 5">
    <name type="scientific">Lentinula raphanica</name>
    <dbReference type="NCBI Taxonomy" id="153919"/>
    <lineage>
        <taxon>Eukaryota</taxon>
        <taxon>Fungi</taxon>
        <taxon>Dikarya</taxon>
        <taxon>Basidiomycota</taxon>
        <taxon>Agaricomycotina</taxon>
        <taxon>Agaricomycetes</taxon>
        <taxon>Agaricomycetidae</taxon>
        <taxon>Agaricales</taxon>
        <taxon>Marasmiineae</taxon>
        <taxon>Omphalotaceae</taxon>
        <taxon>Lentinula</taxon>
    </lineage>
</organism>
<feature type="transmembrane region" description="Helical" evidence="1">
    <location>
        <begin position="124"/>
        <end position="148"/>
    </location>
</feature>
<evidence type="ECO:0000256" key="1">
    <source>
        <dbReference type="SAM" id="Phobius"/>
    </source>
</evidence>
<dbReference type="Pfam" id="PF20153">
    <property type="entry name" value="DUF6535"/>
    <property type="match status" value="1"/>
</dbReference>
<comment type="caution">
    <text evidence="4">The sequence shown here is derived from an EMBL/GenBank/DDBJ whole genome shotgun (WGS) entry which is preliminary data.</text>
</comment>
<feature type="non-terminal residue" evidence="4">
    <location>
        <position position="1"/>
    </location>
</feature>
<dbReference type="EMBL" id="MU807004">
    <property type="protein sequence ID" value="KAJ3832309.1"/>
    <property type="molecule type" value="Genomic_DNA"/>
</dbReference>
<evidence type="ECO:0000313" key="5">
    <source>
        <dbReference type="Proteomes" id="UP001163846"/>
    </source>
</evidence>
<feature type="transmembrane region" description="Helical" evidence="1">
    <location>
        <begin position="154"/>
        <end position="178"/>
    </location>
</feature>
<keyword evidence="1" id="KW-0472">Membrane</keyword>
<gene>
    <name evidence="4" type="ORF">F5878DRAFT_669844</name>
</gene>
<feature type="domain" description="DUF6535" evidence="3">
    <location>
        <begin position="1"/>
        <end position="148"/>
    </location>
</feature>
<feature type="signal peptide" evidence="2">
    <location>
        <begin position="1"/>
        <end position="18"/>
    </location>
</feature>
<evidence type="ECO:0000259" key="3">
    <source>
        <dbReference type="Pfam" id="PF20153"/>
    </source>
</evidence>
<reference evidence="4" key="1">
    <citation type="submission" date="2022-08" db="EMBL/GenBank/DDBJ databases">
        <authorList>
            <consortium name="DOE Joint Genome Institute"/>
            <person name="Min B."/>
            <person name="Riley R."/>
            <person name="Sierra-Patev S."/>
            <person name="Naranjo-Ortiz M."/>
            <person name="Looney B."/>
            <person name="Konkel Z."/>
            <person name="Slot J.C."/>
            <person name="Sakamoto Y."/>
            <person name="Steenwyk J.L."/>
            <person name="Rokas A."/>
            <person name="Carro J."/>
            <person name="Camarero S."/>
            <person name="Ferreira P."/>
            <person name="Molpeceres G."/>
            <person name="Ruiz-Duenas F.J."/>
            <person name="Serrano A."/>
            <person name="Henrissat B."/>
            <person name="Drula E."/>
            <person name="Hughes K.W."/>
            <person name="Mata J.L."/>
            <person name="Ishikawa N.K."/>
            <person name="Vargas-Isla R."/>
            <person name="Ushijima S."/>
            <person name="Smith C.A."/>
            <person name="Ahrendt S."/>
            <person name="Andreopoulos W."/>
            <person name="He G."/>
            <person name="Labutti K."/>
            <person name="Lipzen A."/>
            <person name="Ng V."/>
            <person name="Sandor L."/>
            <person name="Barry K."/>
            <person name="Martinez A.T."/>
            <person name="Xiao Y."/>
            <person name="Gibbons J.G."/>
            <person name="Terashima K."/>
            <person name="Hibbett D.S."/>
            <person name="Grigoriev I.V."/>
        </authorList>
    </citation>
    <scope>NUCLEOTIDE SEQUENCE</scope>
    <source>
        <strain evidence="4">TFB9207</strain>
    </source>
</reference>
<keyword evidence="5" id="KW-1185">Reference proteome</keyword>
<dbReference type="AlphaFoldDB" id="A0AA38NX76"/>
<protein>
    <recommendedName>
        <fullName evidence="3">DUF6535 domain-containing protein</fullName>
    </recommendedName>
</protein>
<keyword evidence="2" id="KW-0732">Signal</keyword>
<keyword evidence="1" id="KW-0812">Transmembrane</keyword>
<sequence length="179" mass="19599">AGLFSAVITTFVVQTSQALSVDNTSLSVSYLRTISAILHASGNSSTISQIPTTDTSFSPATGDIWVNGLWFTSLTIALSIALFAVLAKQWLHQYTSFDTGTCQERAYIRQFWLDGLKAWKVPTIIGILPVLLHFSAILFLAGLIIFLFPLNTQIAYVIFSLTATIVLLYLAATILPFYI</sequence>
<evidence type="ECO:0000313" key="4">
    <source>
        <dbReference type="EMBL" id="KAJ3832309.1"/>
    </source>
</evidence>
<accession>A0AA38NX76</accession>
<feature type="transmembrane region" description="Helical" evidence="1">
    <location>
        <begin position="64"/>
        <end position="87"/>
    </location>
</feature>
<evidence type="ECO:0000256" key="2">
    <source>
        <dbReference type="SAM" id="SignalP"/>
    </source>
</evidence>
<dbReference type="Proteomes" id="UP001163846">
    <property type="component" value="Unassembled WGS sequence"/>
</dbReference>
<keyword evidence="1" id="KW-1133">Transmembrane helix</keyword>